<gene>
    <name evidence="2" type="ORF">Tco_1030513</name>
</gene>
<evidence type="ECO:0000313" key="2">
    <source>
        <dbReference type="EMBL" id="GJT71227.1"/>
    </source>
</evidence>
<comment type="caution">
    <text evidence="2">The sequence shown here is derived from an EMBL/GenBank/DDBJ whole genome shotgun (WGS) entry which is preliminary data.</text>
</comment>
<accession>A0ABQ5G8P6</accession>
<dbReference type="Proteomes" id="UP001151760">
    <property type="component" value="Unassembled WGS sequence"/>
</dbReference>
<feature type="region of interest" description="Disordered" evidence="1">
    <location>
        <begin position="18"/>
        <end position="65"/>
    </location>
</feature>
<organism evidence="2 3">
    <name type="scientific">Tanacetum coccineum</name>
    <dbReference type="NCBI Taxonomy" id="301880"/>
    <lineage>
        <taxon>Eukaryota</taxon>
        <taxon>Viridiplantae</taxon>
        <taxon>Streptophyta</taxon>
        <taxon>Embryophyta</taxon>
        <taxon>Tracheophyta</taxon>
        <taxon>Spermatophyta</taxon>
        <taxon>Magnoliopsida</taxon>
        <taxon>eudicotyledons</taxon>
        <taxon>Gunneridae</taxon>
        <taxon>Pentapetalae</taxon>
        <taxon>asterids</taxon>
        <taxon>campanulids</taxon>
        <taxon>Asterales</taxon>
        <taxon>Asteraceae</taxon>
        <taxon>Asteroideae</taxon>
        <taxon>Anthemideae</taxon>
        <taxon>Anthemidinae</taxon>
        <taxon>Tanacetum</taxon>
    </lineage>
</organism>
<keyword evidence="3" id="KW-1185">Reference proteome</keyword>
<dbReference type="EMBL" id="BQNB010018150">
    <property type="protein sequence ID" value="GJT71227.1"/>
    <property type="molecule type" value="Genomic_DNA"/>
</dbReference>
<evidence type="ECO:0000313" key="3">
    <source>
        <dbReference type="Proteomes" id="UP001151760"/>
    </source>
</evidence>
<evidence type="ECO:0000256" key="1">
    <source>
        <dbReference type="SAM" id="MobiDB-lite"/>
    </source>
</evidence>
<sequence>MGTIVQVFPYARRANLKTSGPNIKVNGHPYQTLHKEGTYNRGDPGSQNVPHGPKRNSGRSSDVNPKQAQFVVFPDCERLSIAVILTSELHILSPSM</sequence>
<protein>
    <submittedName>
        <fullName evidence="2">Uncharacterized protein</fullName>
    </submittedName>
</protein>
<name>A0ABQ5G8P6_9ASTR</name>
<reference evidence="2" key="2">
    <citation type="submission" date="2022-01" db="EMBL/GenBank/DDBJ databases">
        <authorList>
            <person name="Yamashiro T."/>
            <person name="Shiraishi A."/>
            <person name="Satake H."/>
            <person name="Nakayama K."/>
        </authorList>
    </citation>
    <scope>NUCLEOTIDE SEQUENCE</scope>
</reference>
<proteinExistence type="predicted"/>
<reference evidence="2" key="1">
    <citation type="journal article" date="2022" name="Int. J. Mol. Sci.">
        <title>Draft Genome of Tanacetum Coccineum: Genomic Comparison of Closely Related Tanacetum-Family Plants.</title>
        <authorList>
            <person name="Yamashiro T."/>
            <person name="Shiraishi A."/>
            <person name="Nakayama K."/>
            <person name="Satake H."/>
        </authorList>
    </citation>
    <scope>NUCLEOTIDE SEQUENCE</scope>
</reference>